<feature type="region of interest" description="Disordered" evidence="1">
    <location>
        <begin position="249"/>
        <end position="394"/>
    </location>
</feature>
<feature type="compositionally biased region" description="Low complexity" evidence="1">
    <location>
        <begin position="357"/>
        <end position="378"/>
    </location>
</feature>
<sequence length="1058" mass="113636">MSSKTGPPDWRDQQAHLDHCSPRFLQFRRSYFLLICASGGEENYDSESTCSADSPAEASPEGQSVMLVQLGSAAGDSEGGDMQTQQGSTLPTDPIDTASVSSGLVVSRAANPQLETQRRRTGANRKRKGQPIVEKEAKQSTRGTPFAETPLQPPPPPLDTGLVSVSDSVLLGDEGPLLQDVWLFDAVGSRLPRWGGDSATPFVQTPLQPPPPLFDPELDSPVHSPVFEDIDVLSGDAWLLDDELLHSTPDSSTASMPPALGGSSVGPGAGPAHGNADYVLPSTTSGLQEPSEDRGNEWPLSAGGSGYQMQQGLPAGAGTLHSGPSHGATPATRGSPQAHTAEAPAASKEGKATSSKATPAGSLPSSSTASSALRDPSSGVTPFQGVGSAEQSPSMANLLSDTSATPYFSWLEGVYPGLPDSILVTHPFYRYPDSKPPPSTRCFSASIAVTNSPLQRSPYPLLFQCRKIMKKSSLSAEDFENLLFHAERLCGYAIGKMSLSYRGNQAMCARETLGVVFLVIDTLYCAAKILGERSMKELWWPWIIRRIEGVRYTPSAVILSLSKCLRNLDVARTLSAALEYYRRGERPPPRMVIGLKEALFCEQCPSSKFNQEKWDLWREDVRGWRRHIQLMLAEIVGTTRSATHDIPPRLCTGPSVVRVYGEDACRLGGRSSALWQLFSFSTGKSIADLPLNRKLADRWGGEECEVSQDSQVRLETVVEETPLQPPPPPLDPGLDSLIDSVLSGATSPFSEDFWLADETQLHPTAGSCIRSKSSRSGSESASPVAESTHEAPPPPLDPGLDSLIDSVLSGAEDPLPEYFFLDDELQQHPSVDYFIGLRPAVLEDASETPIVPVPQRSPPAPDPNVDTHADSVSSRVEYLSSEDVWIPNGEPLRPTPGSSSVSMSPALAGDSELSGPKRVIEGRNLGKPSLADTSGHQIQRRPPVGAESAYSGPSPDAAEVTMGPPQALTPRPLAFPKERMATSSKESVDESLPSSSRDSPGSWQLPLRVKLLQYSGSVVQSARVEELPTDATVISHFKWLGDLFPGIPLEVFHRRKCC</sequence>
<feature type="compositionally biased region" description="Low complexity" evidence="1">
    <location>
        <begin position="766"/>
        <end position="782"/>
    </location>
</feature>
<keyword evidence="3" id="KW-1185">Reference proteome</keyword>
<feature type="compositionally biased region" description="Polar residues" evidence="1">
    <location>
        <begin position="82"/>
        <end position="91"/>
    </location>
</feature>
<reference evidence="2" key="1">
    <citation type="submission" date="2013-10" db="EMBL/GenBank/DDBJ databases">
        <title>Genomic analysis of the causative agents of coccidiosis in chickens.</title>
        <authorList>
            <person name="Reid A.J."/>
            <person name="Blake D."/>
            <person name="Billington K."/>
            <person name="Browne H."/>
            <person name="Dunn M."/>
            <person name="Hung S."/>
            <person name="Kawahara F."/>
            <person name="Miranda-Saavedra D."/>
            <person name="Mourier T."/>
            <person name="Nagra H."/>
            <person name="Otto T.D."/>
            <person name="Rawlings N."/>
            <person name="Sanchez A."/>
            <person name="Sanders M."/>
            <person name="Subramaniam C."/>
            <person name="Tay Y."/>
            <person name="Dear P."/>
            <person name="Doerig C."/>
            <person name="Gruber A."/>
            <person name="Parkinson J."/>
            <person name="Shirley M."/>
            <person name="Wan K.L."/>
            <person name="Berriman M."/>
            <person name="Tomley F."/>
            <person name="Pain A."/>
        </authorList>
    </citation>
    <scope>NUCLEOTIDE SEQUENCE [LARGE SCALE GENOMIC DNA]</scope>
    <source>
        <strain evidence="2">Houghton</strain>
    </source>
</reference>
<reference evidence="2" key="2">
    <citation type="submission" date="2013-10" db="EMBL/GenBank/DDBJ databases">
        <authorList>
            <person name="Aslett M."/>
        </authorList>
    </citation>
    <scope>NUCLEOTIDE SEQUENCE [LARGE SCALE GENOMIC DNA]</scope>
    <source>
        <strain evidence="2">Houghton</strain>
    </source>
</reference>
<evidence type="ECO:0000256" key="1">
    <source>
        <dbReference type="SAM" id="MobiDB-lite"/>
    </source>
</evidence>
<evidence type="ECO:0000313" key="2">
    <source>
        <dbReference type="EMBL" id="CDJ34259.1"/>
    </source>
</evidence>
<proteinExistence type="predicted"/>
<dbReference type="OrthoDB" id="348121at2759"/>
<dbReference type="Proteomes" id="UP000030744">
    <property type="component" value="Unassembled WGS sequence"/>
</dbReference>
<feature type="compositionally biased region" description="Low complexity" evidence="1">
    <location>
        <begin position="990"/>
        <end position="1001"/>
    </location>
</feature>
<dbReference type="AlphaFoldDB" id="U6K8H3"/>
<dbReference type="VEuPathDB" id="ToxoDB:EMH_0019480"/>
<organism evidence="2 3">
    <name type="scientific">Eimeria mitis</name>
    <dbReference type="NCBI Taxonomy" id="44415"/>
    <lineage>
        <taxon>Eukaryota</taxon>
        <taxon>Sar</taxon>
        <taxon>Alveolata</taxon>
        <taxon>Apicomplexa</taxon>
        <taxon>Conoidasida</taxon>
        <taxon>Coccidia</taxon>
        <taxon>Eucoccidiorida</taxon>
        <taxon>Eimeriorina</taxon>
        <taxon>Eimeriidae</taxon>
        <taxon>Eimeria</taxon>
    </lineage>
</organism>
<dbReference type="EMBL" id="HG686325">
    <property type="protein sequence ID" value="CDJ34259.1"/>
    <property type="molecule type" value="Genomic_DNA"/>
</dbReference>
<evidence type="ECO:0000313" key="3">
    <source>
        <dbReference type="Proteomes" id="UP000030744"/>
    </source>
</evidence>
<gene>
    <name evidence="2" type="ORF">EMH_0019480</name>
</gene>
<feature type="compositionally biased region" description="Pro residues" evidence="1">
    <location>
        <begin position="851"/>
        <end position="862"/>
    </location>
</feature>
<dbReference type="GeneID" id="25376858"/>
<protein>
    <submittedName>
        <fullName evidence="2">Uncharacterized protein</fullName>
    </submittedName>
</protein>
<name>U6K8H3_9EIME</name>
<dbReference type="RefSeq" id="XP_013356822.1">
    <property type="nucleotide sequence ID" value="XM_013501368.1"/>
</dbReference>
<feature type="region of interest" description="Disordered" evidence="1">
    <location>
        <begin position="849"/>
        <end position="1001"/>
    </location>
</feature>
<feature type="compositionally biased region" description="Basic residues" evidence="1">
    <location>
        <begin position="119"/>
        <end position="129"/>
    </location>
</feature>
<accession>U6K8H3</accession>
<feature type="region of interest" description="Disordered" evidence="1">
    <location>
        <begin position="766"/>
        <end position="803"/>
    </location>
</feature>
<feature type="region of interest" description="Disordered" evidence="1">
    <location>
        <begin position="73"/>
        <end position="160"/>
    </location>
</feature>